<sequence>MAGNFVTDSILGTVTKLVEEQSRRDADKKAEWLREIPSEAPRGFKCYNASDPSNYENSSYGETLINKEGVYRISNTHNMVVVVGCNTFAQAASTKTDGTNYPYTYYTGCMSYCKNSASAQDGLCAGVGCCHVDIPPGLTDNFFKFTTYDHSGMMDYSPCDYGFLVDRTRYTFKRSDLLRDPNRTSLVWLDWAIRGNNSISSDILSCTQAAKTTTPKYACISNHSKCVDSTNGPGYNCSCSDGYEGNAYVVNGCTNINECADSTKYPCKGECENTEGSYLCTCPSGYRSDDARIIPCTRKFPLVAQICIGIIGGILAIAIMAFIIIIRKERRKIKEFYEKNGGLTLEKAKVIKLFKKEELKKILKSGNIIGKGGFGEVYKGLVDNELVVVKKPIRSNVMESTQFANEVIIQSQVIHKNIIKLIGCCLEVDTPMLVYEFIPKGSLDDILHKGDNKVPLSLDVRLSIIKEAAHGLAYMHSQAHTKILHGDVKPANILLNGNFVPKLSDFGISRLIAIDKDHTTNVIGDMTYMDPFYLQTGRLTEKSDVYSFGVVILEVISRKKATHRDNNSLVASFLECRKEGKKATELFDQEIAATEDLELLEALAGIAVECLNIDVDPRPSMTDVVAHLATLNRSLI</sequence>
<evidence type="ECO:0000256" key="1">
    <source>
        <dbReference type="ARBA" id="ARBA00022527"/>
    </source>
</evidence>
<dbReference type="InterPro" id="IPR017441">
    <property type="entry name" value="Protein_kinase_ATP_BS"/>
</dbReference>
<evidence type="ECO:0000313" key="14">
    <source>
        <dbReference type="Proteomes" id="UP001231189"/>
    </source>
</evidence>
<organism evidence="13 14">
    <name type="scientific">Lolium multiflorum</name>
    <name type="common">Italian ryegrass</name>
    <name type="synonym">Lolium perenne subsp. multiflorum</name>
    <dbReference type="NCBI Taxonomy" id="4521"/>
    <lineage>
        <taxon>Eukaryota</taxon>
        <taxon>Viridiplantae</taxon>
        <taxon>Streptophyta</taxon>
        <taxon>Embryophyta</taxon>
        <taxon>Tracheophyta</taxon>
        <taxon>Spermatophyta</taxon>
        <taxon>Magnoliopsida</taxon>
        <taxon>Liliopsida</taxon>
        <taxon>Poales</taxon>
        <taxon>Poaceae</taxon>
        <taxon>BOP clade</taxon>
        <taxon>Pooideae</taxon>
        <taxon>Poodae</taxon>
        <taxon>Poeae</taxon>
        <taxon>Poeae Chloroplast Group 2 (Poeae type)</taxon>
        <taxon>Loliodinae</taxon>
        <taxon>Loliinae</taxon>
        <taxon>Lolium</taxon>
    </lineage>
</organism>
<evidence type="ECO:0000313" key="13">
    <source>
        <dbReference type="EMBL" id="KAK1692334.1"/>
    </source>
</evidence>
<dbReference type="SMART" id="SM00179">
    <property type="entry name" value="EGF_CA"/>
    <property type="match status" value="2"/>
</dbReference>
<dbReference type="Pfam" id="PF00069">
    <property type="entry name" value="Pkinase"/>
    <property type="match status" value="1"/>
</dbReference>
<keyword evidence="6 9" id="KW-0067">ATP-binding</keyword>
<keyword evidence="1" id="KW-0723">Serine/threonine-protein kinase</keyword>
<comment type="caution">
    <text evidence="8">Lacks conserved residue(s) required for the propagation of feature annotation.</text>
</comment>
<dbReference type="PROSITE" id="PS00107">
    <property type="entry name" value="PROTEIN_KINASE_ATP"/>
    <property type="match status" value="1"/>
</dbReference>
<dbReference type="InterPro" id="IPR049883">
    <property type="entry name" value="NOTCH1_EGF-like"/>
</dbReference>
<dbReference type="PROSITE" id="PS01187">
    <property type="entry name" value="EGF_CA"/>
    <property type="match status" value="1"/>
</dbReference>
<feature type="binding site" evidence="9">
    <location>
        <position position="391"/>
    </location>
    <ligand>
        <name>ATP</name>
        <dbReference type="ChEBI" id="CHEBI:30616"/>
    </ligand>
</feature>
<dbReference type="EMBL" id="JAUUTY010000001">
    <property type="protein sequence ID" value="KAK1692334.1"/>
    <property type="molecule type" value="Genomic_DNA"/>
</dbReference>
<evidence type="ECO:0008006" key="15">
    <source>
        <dbReference type="Google" id="ProtNLM"/>
    </source>
</evidence>
<dbReference type="PROSITE" id="PS00108">
    <property type="entry name" value="PROTEIN_KINASE_ST"/>
    <property type="match status" value="1"/>
</dbReference>
<dbReference type="InterPro" id="IPR008271">
    <property type="entry name" value="Ser/Thr_kinase_AS"/>
</dbReference>
<dbReference type="PROSITE" id="PS50026">
    <property type="entry name" value="EGF_3"/>
    <property type="match status" value="1"/>
</dbReference>
<evidence type="ECO:0000256" key="4">
    <source>
        <dbReference type="ARBA" id="ARBA00022741"/>
    </source>
</evidence>
<evidence type="ECO:0000256" key="5">
    <source>
        <dbReference type="ARBA" id="ARBA00022777"/>
    </source>
</evidence>
<comment type="caution">
    <text evidence="13">The sequence shown here is derived from an EMBL/GenBank/DDBJ whole genome shotgun (WGS) entry which is preliminary data.</text>
</comment>
<dbReference type="GO" id="GO:0005509">
    <property type="term" value="F:calcium ion binding"/>
    <property type="evidence" value="ECO:0007669"/>
    <property type="project" value="InterPro"/>
</dbReference>
<keyword evidence="10" id="KW-0472">Membrane</keyword>
<dbReference type="CDD" id="cd14066">
    <property type="entry name" value="STKc_IRAK"/>
    <property type="match status" value="1"/>
</dbReference>
<dbReference type="SUPFAM" id="SSF56112">
    <property type="entry name" value="Protein kinase-like (PK-like)"/>
    <property type="match status" value="1"/>
</dbReference>
<dbReference type="SUPFAM" id="SSF57196">
    <property type="entry name" value="EGF/Laminin"/>
    <property type="match status" value="1"/>
</dbReference>
<dbReference type="Proteomes" id="UP001231189">
    <property type="component" value="Unassembled WGS sequence"/>
</dbReference>
<dbReference type="InterPro" id="IPR045274">
    <property type="entry name" value="WAK-like"/>
</dbReference>
<dbReference type="InterPro" id="IPR000719">
    <property type="entry name" value="Prot_kinase_dom"/>
</dbReference>
<accession>A0AAD8TUK7</accession>
<evidence type="ECO:0000259" key="12">
    <source>
        <dbReference type="PROSITE" id="PS50026"/>
    </source>
</evidence>
<evidence type="ECO:0000256" key="2">
    <source>
        <dbReference type="ARBA" id="ARBA00022536"/>
    </source>
</evidence>
<dbReference type="InterPro" id="IPR011009">
    <property type="entry name" value="Kinase-like_dom_sf"/>
</dbReference>
<dbReference type="CDD" id="cd00054">
    <property type="entry name" value="EGF_CA"/>
    <property type="match status" value="1"/>
</dbReference>
<keyword evidence="7" id="KW-1015">Disulfide bond</keyword>
<name>A0AAD8TUK7_LOLMU</name>
<keyword evidence="5" id="KW-0418">Kinase</keyword>
<dbReference type="SMART" id="SM00181">
    <property type="entry name" value="EGF"/>
    <property type="match status" value="2"/>
</dbReference>
<feature type="transmembrane region" description="Helical" evidence="10">
    <location>
        <begin position="302"/>
        <end position="326"/>
    </location>
</feature>
<feature type="domain" description="Protein kinase" evidence="11">
    <location>
        <begin position="363"/>
        <end position="630"/>
    </location>
</feature>
<evidence type="ECO:0000259" key="11">
    <source>
        <dbReference type="PROSITE" id="PS50011"/>
    </source>
</evidence>
<evidence type="ECO:0000256" key="10">
    <source>
        <dbReference type="SAM" id="Phobius"/>
    </source>
</evidence>
<dbReference type="AlphaFoldDB" id="A0AAD8TUK7"/>
<dbReference type="Gene3D" id="2.10.25.10">
    <property type="entry name" value="Laminin"/>
    <property type="match status" value="1"/>
</dbReference>
<dbReference type="GO" id="GO:0005524">
    <property type="term" value="F:ATP binding"/>
    <property type="evidence" value="ECO:0007669"/>
    <property type="project" value="UniProtKB-UniRule"/>
</dbReference>
<dbReference type="FunFam" id="1.10.510.10:FF:000474">
    <property type="entry name" value="Wall-associated receptor kinase 3"/>
    <property type="match status" value="1"/>
</dbReference>
<dbReference type="InterPro" id="IPR000742">
    <property type="entry name" value="EGF"/>
</dbReference>
<gene>
    <name evidence="13" type="ORF">QYE76_009031</name>
</gene>
<reference evidence="13" key="1">
    <citation type="submission" date="2023-07" db="EMBL/GenBank/DDBJ databases">
        <title>A chromosome-level genome assembly of Lolium multiflorum.</title>
        <authorList>
            <person name="Chen Y."/>
            <person name="Copetti D."/>
            <person name="Kolliker R."/>
            <person name="Studer B."/>
        </authorList>
    </citation>
    <scope>NUCLEOTIDE SEQUENCE</scope>
    <source>
        <strain evidence="13">02402/16</strain>
        <tissue evidence="13">Leaf</tissue>
    </source>
</reference>
<dbReference type="PROSITE" id="PS00010">
    <property type="entry name" value="ASX_HYDROXYL"/>
    <property type="match status" value="1"/>
</dbReference>
<dbReference type="PROSITE" id="PS50011">
    <property type="entry name" value="PROTEIN_KINASE_DOM"/>
    <property type="match status" value="1"/>
</dbReference>
<evidence type="ECO:0000256" key="3">
    <source>
        <dbReference type="ARBA" id="ARBA00022679"/>
    </source>
</evidence>
<dbReference type="GO" id="GO:0005886">
    <property type="term" value="C:plasma membrane"/>
    <property type="evidence" value="ECO:0007669"/>
    <property type="project" value="TreeGrafter"/>
</dbReference>
<evidence type="ECO:0000256" key="9">
    <source>
        <dbReference type="PROSITE-ProRule" id="PRU10141"/>
    </source>
</evidence>
<keyword evidence="10" id="KW-1133">Transmembrane helix</keyword>
<dbReference type="GO" id="GO:0004674">
    <property type="term" value="F:protein serine/threonine kinase activity"/>
    <property type="evidence" value="ECO:0007669"/>
    <property type="project" value="UniProtKB-KW"/>
</dbReference>
<dbReference type="Gene3D" id="3.30.200.20">
    <property type="entry name" value="Phosphorylase Kinase, domain 1"/>
    <property type="match status" value="1"/>
</dbReference>
<dbReference type="FunFam" id="3.30.200.20:FF:000337">
    <property type="entry name" value="Wall-associated receptor kinase 3"/>
    <property type="match status" value="1"/>
</dbReference>
<dbReference type="PANTHER" id="PTHR27005">
    <property type="entry name" value="WALL-ASSOCIATED RECEPTOR KINASE-LIKE 21"/>
    <property type="match status" value="1"/>
</dbReference>
<evidence type="ECO:0000256" key="7">
    <source>
        <dbReference type="ARBA" id="ARBA00023157"/>
    </source>
</evidence>
<dbReference type="GO" id="GO:0007166">
    <property type="term" value="P:cell surface receptor signaling pathway"/>
    <property type="evidence" value="ECO:0007669"/>
    <property type="project" value="InterPro"/>
</dbReference>
<feature type="domain" description="EGF-like" evidence="12">
    <location>
        <begin position="255"/>
        <end position="292"/>
    </location>
</feature>
<keyword evidence="2 8" id="KW-0245">EGF-like domain</keyword>
<keyword evidence="10" id="KW-0812">Transmembrane</keyword>
<keyword evidence="4 9" id="KW-0547">Nucleotide-binding</keyword>
<dbReference type="FunFam" id="2.10.25.10:FF:000002">
    <property type="entry name" value="Latent-transforming growth factor beta-binding protein 3"/>
    <property type="match status" value="1"/>
</dbReference>
<protein>
    <recommendedName>
        <fullName evidence="15">Protein kinase domain-containing protein</fullName>
    </recommendedName>
</protein>
<evidence type="ECO:0000256" key="6">
    <source>
        <dbReference type="ARBA" id="ARBA00022840"/>
    </source>
</evidence>
<dbReference type="InterPro" id="IPR018097">
    <property type="entry name" value="EGF_Ca-bd_CS"/>
</dbReference>
<keyword evidence="14" id="KW-1185">Reference proteome</keyword>
<evidence type="ECO:0000256" key="8">
    <source>
        <dbReference type="PROSITE-ProRule" id="PRU00076"/>
    </source>
</evidence>
<dbReference type="PANTHER" id="PTHR27005:SF506">
    <property type="entry name" value="PROTEIN KINASE DOMAIN-CONTAINING PROTEIN"/>
    <property type="match status" value="1"/>
</dbReference>
<proteinExistence type="predicted"/>
<dbReference type="InterPro" id="IPR001881">
    <property type="entry name" value="EGF-like_Ca-bd_dom"/>
</dbReference>
<dbReference type="SMART" id="SM00220">
    <property type="entry name" value="S_TKc"/>
    <property type="match status" value="1"/>
</dbReference>
<dbReference type="Gene3D" id="1.10.510.10">
    <property type="entry name" value="Transferase(Phosphotransferase) domain 1"/>
    <property type="match status" value="1"/>
</dbReference>
<dbReference type="InterPro" id="IPR000152">
    <property type="entry name" value="EGF-type_Asp/Asn_hydroxyl_site"/>
</dbReference>
<keyword evidence="3" id="KW-0808">Transferase</keyword>
<dbReference type="Pfam" id="PF07645">
    <property type="entry name" value="EGF_CA"/>
    <property type="match status" value="1"/>
</dbReference>